<dbReference type="SUPFAM" id="SSF48371">
    <property type="entry name" value="ARM repeat"/>
    <property type="match status" value="2"/>
</dbReference>
<dbReference type="AlphaFoldDB" id="A0A8R1TR45"/>
<dbReference type="PANTHER" id="PTHR12663">
    <property type="entry name" value="ANDROGEN INDUCED INHIBITOR OF PROLIFERATION AS3 / PDS5-RELATED"/>
    <property type="match status" value="1"/>
</dbReference>
<accession>A0A8R1TR45</accession>
<dbReference type="OMA" id="YPPAYNM"/>
<organism evidence="7 8">
    <name type="scientific">Onchocerca volvulus</name>
    <dbReference type="NCBI Taxonomy" id="6282"/>
    <lineage>
        <taxon>Eukaryota</taxon>
        <taxon>Metazoa</taxon>
        <taxon>Ecdysozoa</taxon>
        <taxon>Nematoda</taxon>
        <taxon>Chromadorea</taxon>
        <taxon>Rhabditida</taxon>
        <taxon>Spirurina</taxon>
        <taxon>Spiruromorpha</taxon>
        <taxon>Filarioidea</taxon>
        <taxon>Onchocercidae</taxon>
        <taxon>Onchocerca</taxon>
    </lineage>
</organism>
<dbReference type="Proteomes" id="UP000024404">
    <property type="component" value="Unassembled WGS sequence"/>
</dbReference>
<comment type="subcellular location">
    <subcellularLocation>
        <location evidence="1">Nucleus</location>
    </subcellularLocation>
</comment>
<protein>
    <submittedName>
        <fullName evidence="7">Uncharacterized protein</fullName>
    </submittedName>
</protein>
<dbReference type="GO" id="GO:0006281">
    <property type="term" value="P:DNA repair"/>
    <property type="evidence" value="ECO:0007669"/>
    <property type="project" value="TreeGrafter"/>
</dbReference>
<dbReference type="InterPro" id="IPR039776">
    <property type="entry name" value="Pds5"/>
</dbReference>
<proteinExistence type="predicted"/>
<dbReference type="GO" id="GO:0005634">
    <property type="term" value="C:nucleus"/>
    <property type="evidence" value="ECO:0007669"/>
    <property type="project" value="UniProtKB-SubCell"/>
</dbReference>
<keyword evidence="2" id="KW-0132">Cell division</keyword>
<name>A0A8R1TR45_ONCVO</name>
<keyword evidence="5" id="KW-0131">Cell cycle</keyword>
<dbReference type="PANTHER" id="PTHR12663:SF0">
    <property type="entry name" value="PRECOCIOUS DISSOCIATION OF SISTERS 5, ISOFORM A"/>
    <property type="match status" value="1"/>
</dbReference>
<dbReference type="EnsemblMetazoa" id="OVOC266.1">
    <property type="protein sequence ID" value="OVOC266.1"/>
    <property type="gene ID" value="WBGene00237075"/>
</dbReference>
<feature type="compositionally biased region" description="Polar residues" evidence="6">
    <location>
        <begin position="1303"/>
        <end position="1312"/>
    </location>
</feature>
<evidence type="ECO:0000256" key="6">
    <source>
        <dbReference type="SAM" id="MobiDB-lite"/>
    </source>
</evidence>
<evidence type="ECO:0000313" key="8">
    <source>
        <dbReference type="Proteomes" id="UP000024404"/>
    </source>
</evidence>
<keyword evidence="3" id="KW-0498">Mitosis</keyword>
<evidence type="ECO:0000256" key="2">
    <source>
        <dbReference type="ARBA" id="ARBA00022618"/>
    </source>
</evidence>
<dbReference type="Pfam" id="PF20168">
    <property type="entry name" value="PDS5"/>
    <property type="match status" value="1"/>
</dbReference>
<dbReference type="GO" id="GO:0051301">
    <property type="term" value="P:cell division"/>
    <property type="evidence" value="ECO:0007669"/>
    <property type="project" value="UniProtKB-KW"/>
</dbReference>
<keyword evidence="4" id="KW-0539">Nucleus</keyword>
<dbReference type="InterPro" id="IPR011989">
    <property type="entry name" value="ARM-like"/>
</dbReference>
<dbReference type="Gene3D" id="1.25.10.10">
    <property type="entry name" value="Leucine-rich Repeat Variant"/>
    <property type="match status" value="1"/>
</dbReference>
<keyword evidence="8" id="KW-1185">Reference proteome</keyword>
<reference evidence="7" key="2">
    <citation type="submission" date="2022-06" db="UniProtKB">
        <authorList>
            <consortium name="EnsemblMetazoa"/>
        </authorList>
    </citation>
    <scope>IDENTIFICATION</scope>
</reference>
<dbReference type="GO" id="GO:0007064">
    <property type="term" value="P:mitotic sister chromatid cohesion"/>
    <property type="evidence" value="ECO:0007669"/>
    <property type="project" value="InterPro"/>
</dbReference>
<dbReference type="GO" id="GO:0000785">
    <property type="term" value="C:chromatin"/>
    <property type="evidence" value="ECO:0007669"/>
    <property type="project" value="TreeGrafter"/>
</dbReference>
<evidence type="ECO:0000313" key="7">
    <source>
        <dbReference type="EnsemblMetazoa" id="OVOC266.1"/>
    </source>
</evidence>
<dbReference type="EMBL" id="CMVM020000020">
    <property type="status" value="NOT_ANNOTATED_CDS"/>
    <property type="molecule type" value="Genomic_DNA"/>
</dbReference>
<sequence>MSSNNIMYPEGCKPISPNTKNTELLKRLKILSEALKGEVTNEEVNTPNRYKDLILHLTRSQFLNNKNNDIQLLLACCIADLFRVFAPNSPIENLSLLKDVLLFIAVVIGNVPNKEDSMYKYYLYLLENISVVETMQIALELGDNAYVVLRQLIKQSLNNINEKNADKHIQGMLMGMCSKLIQGVDQVSNIILDAIFFFIVQPQKVSIFIRFKSTNLVFLICCFQINNREAYFMARDLIRTNQTALDPYVSLLLKRGLETGILDECELISQKKLYDLICELHKFVPEMISTVLPILVNQMQSEDIAVRRGAIRLFGNLFGDQNSRLAEDEPEVWNEYMKRFTDVNEEIRRICIRNAEDILIFHPELRGQVTDAVILRCQDMDENVRLEVLAMIQGLAKRKFEALSERLLIHVRIRHAAIRGLSSLHRVIFSNDELTNLERSSISSIFSAIMNHYYQPLLEDRLLTEKIFVSNLIPYKLNESKRMEILINIFLNTNNYGAKALEQILMKQSFQRRLLRNLVKLIEQSVESQKGKTIDDVVRGIVECNPEPAKFSLIFRQFMTHLTNDEQILSSLKYITGKEYTCQKVETAVLEILKRLRDHKVSVECMDAMRCLFECCSPLQFDGTAVPVLVDMVITSIKNSIDGNQFNRCYKLIKLLKIVADAYPHCFVNAPTLEGLVKLIELESFSEIESLLSLVITISTELKQHELLAKDMVAKYVKHCERISLDGTPRAAKYAVRCISKLLKTEQAQAKLENIFQNSLLHVSTSDPQCCTALKALSCCVEVDAVQFCIELFEILKTKIMDLLLDRSSSETTFDQQNCTMNNAQNHNEQFSDGAICDENYVEIKKHCLKFVANFLVAVAQFSECDVEPLAKNLLKLYSTLLETKGDIFEKPCSRTHMAEFRLLAGNSMLKLATKPRYAKFVTADNLVTLSALGYDEEIEIRHRFFGKLNKYLMALQLHVEYMGLFALVTLHENTEFQNKIRVLVDANITKRRKYLERLEMKEFAPYYQPEYCLAYAIYVLAKLPSFESIKCESELRRLTESIWFLLEIFSARKEPSSLEFIYNIFKTVKNSTDSKLQDCAKEELQQKNEKIWALCDIGILLMSYRVKNLMKDVESKPLLSKRFFLNMGKANTKVYVPVSFIKEMKTKKINTKNQKTDTTKEATKSRIRQSSTNNSRRSRRTSKMKVAVDSKRAVNGKHAQSDLNHKAQTNDLSLDNEIGEVIVKRPKLVFEEEKLQQVKNKRKMDENKSLLEKKLQINSDSSWGLEKEASPVSDTSMKNRKEMEKLSTPLKSLNDDSKPGPSKTNIRTGNGENIHGSLENCDYSPIHPVKNVITAHQPSLTSSTPIIIPKKHRTILTAGENSDVRQHEVENHAKVMETKKVGKMVGAENYSKCDKKKIRKLNSVQKTKLSSEKARAEIVSETSGIATRLRSRQTMISSFIHPTNMESSKK</sequence>
<feature type="region of interest" description="Disordered" evidence="6">
    <location>
        <begin position="1151"/>
        <end position="1211"/>
    </location>
</feature>
<reference evidence="8" key="1">
    <citation type="submission" date="2013-10" db="EMBL/GenBank/DDBJ databases">
        <title>Genome sequencing of Onchocerca volvulus.</title>
        <authorList>
            <person name="Cotton J."/>
            <person name="Tsai J."/>
            <person name="Stanley E."/>
            <person name="Tracey A."/>
            <person name="Holroyd N."/>
            <person name="Lustigman S."/>
            <person name="Berriman M."/>
        </authorList>
    </citation>
    <scope>NUCLEOTIDE SEQUENCE</scope>
</reference>
<feature type="region of interest" description="Disordered" evidence="6">
    <location>
        <begin position="1263"/>
        <end position="1314"/>
    </location>
</feature>
<evidence type="ECO:0000256" key="5">
    <source>
        <dbReference type="ARBA" id="ARBA00023306"/>
    </source>
</evidence>
<dbReference type="InterPro" id="IPR016024">
    <property type="entry name" value="ARM-type_fold"/>
</dbReference>
<evidence type="ECO:0000256" key="3">
    <source>
        <dbReference type="ARBA" id="ARBA00022776"/>
    </source>
</evidence>
<evidence type="ECO:0000256" key="4">
    <source>
        <dbReference type="ARBA" id="ARBA00023242"/>
    </source>
</evidence>
<evidence type="ECO:0000256" key="1">
    <source>
        <dbReference type="ARBA" id="ARBA00004123"/>
    </source>
</evidence>
<feature type="compositionally biased region" description="Basic and acidic residues" evidence="6">
    <location>
        <begin position="1155"/>
        <end position="1165"/>
    </location>
</feature>